<feature type="transmembrane region" description="Helical" evidence="1">
    <location>
        <begin position="110"/>
        <end position="129"/>
    </location>
</feature>
<dbReference type="AlphaFoldDB" id="A0A4U0RGW2"/>
<dbReference type="RefSeq" id="WP_136731313.1">
    <property type="nucleotide sequence ID" value="NZ_SUMC01000207.1"/>
</dbReference>
<evidence type="ECO:0000313" key="2">
    <source>
        <dbReference type="EMBL" id="TJZ94655.1"/>
    </source>
</evidence>
<comment type="caution">
    <text evidence="2">The sequence shown here is derived from an EMBL/GenBank/DDBJ whole genome shotgun (WGS) entry which is preliminary data.</text>
</comment>
<dbReference type="Proteomes" id="UP000305778">
    <property type="component" value="Unassembled WGS sequence"/>
</dbReference>
<reference evidence="2 3" key="1">
    <citation type="submission" date="2019-04" db="EMBL/GenBank/DDBJ databases">
        <title>Streptomyces oryziradicis sp. nov., a novel actinomycete isolated from rhizosphere soil of rice (Oryza sativa L.).</title>
        <authorList>
            <person name="Li C."/>
        </authorList>
    </citation>
    <scope>NUCLEOTIDE SEQUENCE [LARGE SCALE GENOMIC DNA]</scope>
    <source>
        <strain evidence="2 3">NEAU-C40</strain>
    </source>
</reference>
<dbReference type="OrthoDB" id="4950343at2"/>
<gene>
    <name evidence="2" type="ORF">FCI23_53210</name>
</gene>
<organism evidence="2 3">
    <name type="scientific">Actinacidiphila oryziradicis</name>
    <dbReference type="NCBI Taxonomy" id="2571141"/>
    <lineage>
        <taxon>Bacteria</taxon>
        <taxon>Bacillati</taxon>
        <taxon>Actinomycetota</taxon>
        <taxon>Actinomycetes</taxon>
        <taxon>Kitasatosporales</taxon>
        <taxon>Streptomycetaceae</taxon>
        <taxon>Actinacidiphila</taxon>
    </lineage>
</organism>
<accession>A0A4U0RGW2</accession>
<evidence type="ECO:0008006" key="4">
    <source>
        <dbReference type="Google" id="ProtNLM"/>
    </source>
</evidence>
<keyword evidence="1" id="KW-1133">Transmembrane helix</keyword>
<keyword evidence="1" id="KW-0472">Membrane</keyword>
<protein>
    <recommendedName>
        <fullName evidence="4">DUF2127 domain-containing protein</fullName>
    </recommendedName>
</protein>
<keyword evidence="1" id="KW-0812">Transmembrane</keyword>
<name>A0A4U0RGW2_9ACTN</name>
<proteinExistence type="predicted"/>
<feature type="transmembrane region" description="Helical" evidence="1">
    <location>
        <begin position="85"/>
        <end position="103"/>
    </location>
</feature>
<dbReference type="EMBL" id="SUMC01000207">
    <property type="protein sequence ID" value="TJZ94655.1"/>
    <property type="molecule type" value="Genomic_DNA"/>
</dbReference>
<evidence type="ECO:0000256" key="1">
    <source>
        <dbReference type="SAM" id="Phobius"/>
    </source>
</evidence>
<feature type="transmembrane region" description="Helical" evidence="1">
    <location>
        <begin position="141"/>
        <end position="159"/>
    </location>
</feature>
<evidence type="ECO:0000313" key="3">
    <source>
        <dbReference type="Proteomes" id="UP000305778"/>
    </source>
</evidence>
<sequence>MTAIPASTVAAVRSSRWLTAAWAGLLLFGAFNVFAAVMDLIAATGSGLPSDHTGTFAKVAGTTWTAVRVAQPGTAHYVTLLERGYALHELTFAILFLTILAIPFRARQRWAWWSCWALLIAYAGYTLTFGAHDPVILPRSLIGLIGLPVLLLVHLPAFLRRSEG</sequence>
<keyword evidence="3" id="KW-1185">Reference proteome</keyword>